<accession>A0A941D077</accession>
<evidence type="ECO:0000313" key="4">
    <source>
        <dbReference type="EMBL" id="QQZ51848.1"/>
    </source>
</evidence>
<dbReference type="Gene3D" id="2.40.128.110">
    <property type="entry name" value="Lipid/polyisoprenoid-binding, YceI-like"/>
    <property type="match status" value="1"/>
</dbReference>
<reference evidence="3" key="2">
    <citation type="submission" date="2021-04" db="EMBL/GenBank/DDBJ databases">
        <title>Draft genome assembly of strain Phenylobacterium sp. 20VBR1 using MiniION and Illumina platforms.</title>
        <authorList>
            <person name="Thomas F.A."/>
            <person name="Krishnan K.P."/>
            <person name="Sinha R.K."/>
        </authorList>
    </citation>
    <scope>NUCLEOTIDE SEQUENCE</scope>
    <source>
        <strain evidence="3">20VBR1</strain>
    </source>
</reference>
<organism evidence="3 5">
    <name type="scientific">Phenylobacterium glaciei</name>
    <dbReference type="NCBI Taxonomy" id="2803784"/>
    <lineage>
        <taxon>Bacteria</taxon>
        <taxon>Pseudomonadati</taxon>
        <taxon>Pseudomonadota</taxon>
        <taxon>Alphaproteobacteria</taxon>
        <taxon>Caulobacterales</taxon>
        <taxon>Caulobacteraceae</taxon>
        <taxon>Phenylobacterium</taxon>
    </lineage>
</organism>
<dbReference type="PANTHER" id="PTHR34406">
    <property type="entry name" value="PROTEIN YCEI"/>
    <property type="match status" value="1"/>
</dbReference>
<name>A0A941D077_9CAUL</name>
<dbReference type="InterPro" id="IPR007372">
    <property type="entry name" value="Lipid/polyisoprenoid-bd_YceI"/>
</dbReference>
<evidence type="ECO:0000313" key="3">
    <source>
        <dbReference type="EMBL" id="MBR7619527.1"/>
    </source>
</evidence>
<dbReference type="EMBL" id="JAGSGD010000001">
    <property type="protein sequence ID" value="MBR7619527.1"/>
    <property type="molecule type" value="Genomic_DNA"/>
</dbReference>
<feature type="signal peptide" evidence="1">
    <location>
        <begin position="1"/>
        <end position="23"/>
    </location>
</feature>
<dbReference type="AlphaFoldDB" id="A0A941D077"/>
<dbReference type="PROSITE" id="PS51257">
    <property type="entry name" value="PROKAR_LIPOPROTEIN"/>
    <property type="match status" value="1"/>
</dbReference>
<gene>
    <name evidence="3" type="ORF">JKL49_09025</name>
    <name evidence="4" type="ORF">JKL49_13830</name>
</gene>
<evidence type="ECO:0000259" key="2">
    <source>
        <dbReference type="SMART" id="SM00867"/>
    </source>
</evidence>
<evidence type="ECO:0000256" key="1">
    <source>
        <dbReference type="SAM" id="SignalP"/>
    </source>
</evidence>
<feature type="domain" description="Lipid/polyisoprenoid-binding YceI-like" evidence="2">
    <location>
        <begin position="50"/>
        <end position="208"/>
    </location>
</feature>
<dbReference type="SMART" id="SM00867">
    <property type="entry name" value="YceI"/>
    <property type="match status" value="1"/>
</dbReference>
<keyword evidence="5" id="KW-1185">Reference proteome</keyword>
<evidence type="ECO:0000313" key="5">
    <source>
        <dbReference type="Proteomes" id="UP000622580"/>
    </source>
</evidence>
<feature type="chain" id="PRO_5044462934" evidence="1">
    <location>
        <begin position="24"/>
        <end position="211"/>
    </location>
</feature>
<protein>
    <submittedName>
        <fullName evidence="3">Polyisoprenoid-binding protein</fullName>
    </submittedName>
</protein>
<dbReference type="Proteomes" id="UP000622580">
    <property type="component" value="Unassembled WGS sequence"/>
</dbReference>
<sequence length="211" mass="21720">MTKLMTMLLAAGASLAFAGQALAAGGACPPGVPAGIFCGEPDASLAPAGTYKMDESHVGVIARVRHMGYSISIFRFDKAAATLVWDPASPAKSSVNATVRTGTVGTNVAGFGAEISDKFLNAKAFPTATFVSTAFRKTDATHGQVDGNFTLMGKTKPLTFDVVLVGAGKGFGKPRIGMTATATLKPGDFGLAPVFADPIDLVIDTEFEMQP</sequence>
<proteinExistence type="predicted"/>
<keyword evidence="1" id="KW-0732">Signal</keyword>
<dbReference type="PANTHER" id="PTHR34406:SF1">
    <property type="entry name" value="PROTEIN YCEI"/>
    <property type="match status" value="1"/>
</dbReference>
<dbReference type="Pfam" id="PF04264">
    <property type="entry name" value="YceI"/>
    <property type="match status" value="1"/>
</dbReference>
<dbReference type="RefSeq" id="WP_215339875.1">
    <property type="nucleotide sequence ID" value="NZ_JAGSGD010000001.1"/>
</dbReference>
<dbReference type="EMBL" id="CP068570">
    <property type="protein sequence ID" value="QQZ51848.1"/>
    <property type="molecule type" value="Genomic_DNA"/>
</dbReference>
<reference evidence="4" key="1">
    <citation type="submission" date="2021-01" db="EMBL/GenBank/DDBJ databases">
        <title>Genome sequence of Phenylobacterium sp. 20VBR1 isolated from a valley glaceir, Ny-Alesund, Svalbard.</title>
        <authorList>
            <person name="Thomas F.A."/>
            <person name="Krishnan K.P."/>
            <person name="Sinha R.K."/>
        </authorList>
    </citation>
    <scope>NUCLEOTIDE SEQUENCE</scope>
    <source>
        <strain evidence="4">20VBR1</strain>
    </source>
</reference>
<dbReference type="InterPro" id="IPR036761">
    <property type="entry name" value="TTHA0802/YceI-like_sf"/>
</dbReference>
<dbReference type="SUPFAM" id="SSF101874">
    <property type="entry name" value="YceI-like"/>
    <property type="match status" value="1"/>
</dbReference>